<sequence length="417" mass="42898">MRTSARRAGGGVRSAALATVLATSLATGLAGCRLQPNDNTLPGQTAVGSDGYSVTVTFDQVENLVPNSTVLYDDVTVGTVAAIEVRDWQAVVTLRLKKDVPIPANATFAIGQKTLLGAQYVEVDDPARPQGRLAADAVVPVSQTGDYPETEQVLGAASLLLNNGGLSQLSTITTELNRTLDQRVPDTRDVVAQLNELLGTLDDNRDQLIATLESLDALSSRLADGSTELARAVDRVTPGLRTLNRQRDRLVEAITRTGEASVQASRLIAVNQDALVGELADLRPAVAQLSTVADQLPDALKLLVSVPFPIMTSGEALKGDYANLFATIDISSKALAEEFLGSHDPDRGDTTPQLSGVPEATTPPDPPVLSTLLGALGSLLGGSTPGGGSGKGSGSGSGSGSGTGTCGLLGSLLGGCR</sequence>
<evidence type="ECO:0000259" key="4">
    <source>
        <dbReference type="Pfam" id="PF11887"/>
    </source>
</evidence>
<organism evidence="5 6">
    <name type="scientific">Nocardioides fonticola</name>
    <dbReference type="NCBI Taxonomy" id="450363"/>
    <lineage>
        <taxon>Bacteria</taxon>
        <taxon>Bacillati</taxon>
        <taxon>Actinomycetota</taxon>
        <taxon>Actinomycetes</taxon>
        <taxon>Propionibacteriales</taxon>
        <taxon>Nocardioidaceae</taxon>
        <taxon>Nocardioides</taxon>
    </lineage>
</organism>
<feature type="domain" description="Mce/MlaD" evidence="3">
    <location>
        <begin position="50"/>
        <end position="125"/>
    </location>
</feature>
<feature type="region of interest" description="Disordered" evidence="1">
    <location>
        <begin position="383"/>
        <end position="402"/>
    </location>
</feature>
<comment type="caution">
    <text evidence="5">The sequence shown here is derived from an EMBL/GenBank/DDBJ whole genome shotgun (WGS) entry which is preliminary data.</text>
</comment>
<dbReference type="InterPro" id="IPR005693">
    <property type="entry name" value="Mce"/>
</dbReference>
<dbReference type="NCBIfam" id="TIGR00996">
    <property type="entry name" value="Mtu_fam_mce"/>
    <property type="match status" value="1"/>
</dbReference>
<evidence type="ECO:0000313" key="5">
    <source>
        <dbReference type="EMBL" id="GAA4119452.1"/>
    </source>
</evidence>
<feature type="compositionally biased region" description="Basic and acidic residues" evidence="1">
    <location>
        <begin position="340"/>
        <end position="349"/>
    </location>
</feature>
<evidence type="ECO:0000313" key="6">
    <source>
        <dbReference type="Proteomes" id="UP001501495"/>
    </source>
</evidence>
<dbReference type="EMBL" id="BAAAZH010000014">
    <property type="protein sequence ID" value="GAA4119452.1"/>
    <property type="molecule type" value="Genomic_DNA"/>
</dbReference>
<dbReference type="InterPro" id="IPR024516">
    <property type="entry name" value="Mce_C"/>
</dbReference>
<proteinExistence type="predicted"/>
<gene>
    <name evidence="5" type="ORF">GCM10022215_22040</name>
</gene>
<dbReference type="InterPro" id="IPR003399">
    <property type="entry name" value="Mce/MlaD"/>
</dbReference>
<feature type="chain" id="PRO_5046060784" description="Phospholipid/cholesterol/gamma-HCH transport system substrate-binding protein" evidence="2">
    <location>
        <begin position="19"/>
        <end position="417"/>
    </location>
</feature>
<protein>
    <recommendedName>
        <fullName evidence="7">Phospholipid/cholesterol/gamma-HCH transport system substrate-binding protein</fullName>
    </recommendedName>
</protein>
<keyword evidence="6" id="KW-1185">Reference proteome</keyword>
<dbReference type="Pfam" id="PF11887">
    <property type="entry name" value="Mce4_CUP1"/>
    <property type="match status" value="1"/>
</dbReference>
<dbReference type="InterPro" id="IPR052336">
    <property type="entry name" value="MlaD_Phospholipid_Transporter"/>
</dbReference>
<dbReference type="Pfam" id="PF02470">
    <property type="entry name" value="MlaD"/>
    <property type="match status" value="1"/>
</dbReference>
<accession>A0ABP7XIV9</accession>
<name>A0ABP7XIV9_9ACTN</name>
<dbReference type="Proteomes" id="UP001501495">
    <property type="component" value="Unassembled WGS sequence"/>
</dbReference>
<feature type="region of interest" description="Disordered" evidence="1">
    <location>
        <begin position="340"/>
        <end position="369"/>
    </location>
</feature>
<evidence type="ECO:0000256" key="2">
    <source>
        <dbReference type="SAM" id="SignalP"/>
    </source>
</evidence>
<dbReference type="PANTHER" id="PTHR33371:SF15">
    <property type="entry name" value="LIPOPROTEIN LPRN"/>
    <property type="match status" value="1"/>
</dbReference>
<feature type="signal peptide" evidence="2">
    <location>
        <begin position="1"/>
        <end position="18"/>
    </location>
</feature>
<dbReference type="RefSeq" id="WP_344733428.1">
    <property type="nucleotide sequence ID" value="NZ_BAAAZH010000014.1"/>
</dbReference>
<reference evidence="6" key="1">
    <citation type="journal article" date="2019" name="Int. J. Syst. Evol. Microbiol.">
        <title>The Global Catalogue of Microorganisms (GCM) 10K type strain sequencing project: providing services to taxonomists for standard genome sequencing and annotation.</title>
        <authorList>
            <consortium name="The Broad Institute Genomics Platform"/>
            <consortium name="The Broad Institute Genome Sequencing Center for Infectious Disease"/>
            <person name="Wu L."/>
            <person name="Ma J."/>
        </authorList>
    </citation>
    <scope>NUCLEOTIDE SEQUENCE [LARGE SCALE GENOMIC DNA]</scope>
    <source>
        <strain evidence="6">JCM 16703</strain>
    </source>
</reference>
<dbReference type="PANTHER" id="PTHR33371">
    <property type="entry name" value="INTERMEMBRANE PHOSPHOLIPID TRANSPORT SYSTEM BINDING PROTEIN MLAD-RELATED"/>
    <property type="match status" value="1"/>
</dbReference>
<evidence type="ECO:0008006" key="7">
    <source>
        <dbReference type="Google" id="ProtNLM"/>
    </source>
</evidence>
<evidence type="ECO:0000256" key="1">
    <source>
        <dbReference type="SAM" id="MobiDB-lite"/>
    </source>
</evidence>
<evidence type="ECO:0000259" key="3">
    <source>
        <dbReference type="Pfam" id="PF02470"/>
    </source>
</evidence>
<dbReference type="PROSITE" id="PS51257">
    <property type="entry name" value="PROKAR_LIPOPROTEIN"/>
    <property type="match status" value="1"/>
</dbReference>
<keyword evidence="2" id="KW-0732">Signal</keyword>
<feature type="domain" description="Mammalian cell entry C-terminal" evidence="4">
    <location>
        <begin position="131"/>
        <end position="302"/>
    </location>
</feature>